<dbReference type="EMBL" id="JNFA01000029">
    <property type="protein sequence ID" value="KGL38348.1"/>
    <property type="molecule type" value="Genomic_DNA"/>
</dbReference>
<protein>
    <recommendedName>
        <fullName evidence="2">Transglycosylase SLT domain-containing protein</fullName>
    </recommendedName>
</protein>
<sequence>MKRETFIFILGVLASCALVFHFYQVHQERAEMMTMITETAKKHDIPAWIPLSIAETESGFDSKTIGDQGSSFGLFQLHRGGLAPEEWNDDDLLDPAKNIEVAITNMTRAYERAQGKGLEGIQMLTYIANTSGWPTQRGTDWTDQNTNYNIKLAKNFKKHIKVKELANEEWLSN</sequence>
<feature type="transmembrane region" description="Helical" evidence="1">
    <location>
        <begin position="6"/>
        <end position="25"/>
    </location>
</feature>
<keyword evidence="1" id="KW-1133">Transmembrane helix</keyword>
<evidence type="ECO:0000256" key="1">
    <source>
        <dbReference type="SAM" id="Phobius"/>
    </source>
</evidence>
<keyword evidence="4" id="KW-1185">Reference proteome</keyword>
<dbReference type="PROSITE" id="PS51257">
    <property type="entry name" value="PROKAR_LIPOPROTEIN"/>
    <property type="match status" value="1"/>
</dbReference>
<evidence type="ECO:0000313" key="3">
    <source>
        <dbReference type="EMBL" id="KGL38348.1"/>
    </source>
</evidence>
<dbReference type="OrthoDB" id="2360631at2"/>
<gene>
    <name evidence="3" type="ORF">EP57_14345</name>
</gene>
<dbReference type="STRING" id="1552123.EP57_14345"/>
<evidence type="ECO:0000313" key="4">
    <source>
        <dbReference type="Proteomes" id="UP000029844"/>
    </source>
</evidence>
<proteinExistence type="predicted"/>
<keyword evidence="1" id="KW-0472">Membrane</keyword>
<dbReference type="AlphaFoldDB" id="A0A099W1R0"/>
<reference evidence="3 4" key="1">
    <citation type="submission" date="2014-05" db="EMBL/GenBank/DDBJ databases">
        <title>Novel Listeriaceae from food processing environments.</title>
        <authorList>
            <person name="den Bakker H.C."/>
        </authorList>
    </citation>
    <scope>NUCLEOTIDE SEQUENCE [LARGE SCALE GENOMIC DNA]</scope>
    <source>
        <strain evidence="3 4">FSL A5-0281</strain>
    </source>
</reference>
<dbReference type="eggNOG" id="COG0741">
    <property type="taxonomic scope" value="Bacteria"/>
</dbReference>
<dbReference type="InterPro" id="IPR008258">
    <property type="entry name" value="Transglycosylase_SLT_dom_1"/>
</dbReference>
<accession>A0A099W1R0</accession>
<organism evidence="3 4">
    <name type="scientific">Listeria booriae</name>
    <dbReference type="NCBI Taxonomy" id="1552123"/>
    <lineage>
        <taxon>Bacteria</taxon>
        <taxon>Bacillati</taxon>
        <taxon>Bacillota</taxon>
        <taxon>Bacilli</taxon>
        <taxon>Bacillales</taxon>
        <taxon>Listeriaceae</taxon>
        <taxon>Listeria</taxon>
    </lineage>
</organism>
<dbReference type="Gene3D" id="1.10.530.10">
    <property type="match status" value="1"/>
</dbReference>
<name>A0A099W1R0_9LIST</name>
<evidence type="ECO:0000259" key="2">
    <source>
        <dbReference type="Pfam" id="PF01464"/>
    </source>
</evidence>
<dbReference type="GeneID" id="58718521"/>
<dbReference type="RefSeq" id="WP_036087651.1">
    <property type="nucleotide sequence ID" value="NZ_CBCSHQ010000019.1"/>
</dbReference>
<dbReference type="SUPFAM" id="SSF53955">
    <property type="entry name" value="Lysozyme-like"/>
    <property type="match status" value="1"/>
</dbReference>
<dbReference type="InterPro" id="IPR023346">
    <property type="entry name" value="Lysozyme-like_dom_sf"/>
</dbReference>
<dbReference type="Pfam" id="PF01464">
    <property type="entry name" value="SLT"/>
    <property type="match status" value="1"/>
</dbReference>
<dbReference type="Proteomes" id="UP000029844">
    <property type="component" value="Unassembled WGS sequence"/>
</dbReference>
<feature type="domain" description="Transglycosylase SLT" evidence="2">
    <location>
        <begin position="35"/>
        <end position="116"/>
    </location>
</feature>
<comment type="caution">
    <text evidence="3">The sequence shown here is derived from an EMBL/GenBank/DDBJ whole genome shotgun (WGS) entry which is preliminary data.</text>
</comment>
<keyword evidence="1" id="KW-0812">Transmembrane</keyword>